<reference evidence="2" key="1">
    <citation type="submission" date="2016-07" db="EMBL/GenBank/DDBJ databases">
        <authorList>
            <person name="Bretaudeau A."/>
        </authorList>
    </citation>
    <scope>NUCLEOTIDE SEQUENCE</scope>
    <source>
        <strain evidence="2">Rice</strain>
        <tissue evidence="2">Whole body</tissue>
    </source>
</reference>
<protein>
    <submittedName>
        <fullName evidence="2">SFRICE_034336</fullName>
    </submittedName>
</protein>
<name>A0A2H1VIC3_SPOFR</name>
<evidence type="ECO:0000313" key="2">
    <source>
        <dbReference type="EMBL" id="SOQ40580.1"/>
    </source>
</evidence>
<dbReference type="EMBL" id="ODYU01002723">
    <property type="protein sequence ID" value="SOQ40580.1"/>
    <property type="molecule type" value="Genomic_DNA"/>
</dbReference>
<keyword evidence="1" id="KW-1133">Transmembrane helix</keyword>
<keyword evidence="1" id="KW-0472">Membrane</keyword>
<dbReference type="AlphaFoldDB" id="A0A2H1VIC3"/>
<sequence>MGTCRTRTYDLRVSIRDALYHPTELIVTLTVNTNLTTPLKPKSIKPIRLQSVPNNYTYIHIYILSKNITLLLAQSVLYSNFVTNPFGVFFLILWTENAPLNGNLHRVNFMGFNFVDIIELNFHFVIRLKFLKNRPQQYFARVEN</sequence>
<proteinExistence type="predicted"/>
<accession>A0A2H1VIC3</accession>
<evidence type="ECO:0000256" key="1">
    <source>
        <dbReference type="SAM" id="Phobius"/>
    </source>
</evidence>
<feature type="transmembrane region" description="Helical" evidence="1">
    <location>
        <begin position="76"/>
        <end position="95"/>
    </location>
</feature>
<feature type="transmembrane region" description="Helical" evidence="1">
    <location>
        <begin position="107"/>
        <end position="126"/>
    </location>
</feature>
<organism evidence="2">
    <name type="scientific">Spodoptera frugiperda</name>
    <name type="common">Fall armyworm</name>
    <dbReference type="NCBI Taxonomy" id="7108"/>
    <lineage>
        <taxon>Eukaryota</taxon>
        <taxon>Metazoa</taxon>
        <taxon>Ecdysozoa</taxon>
        <taxon>Arthropoda</taxon>
        <taxon>Hexapoda</taxon>
        <taxon>Insecta</taxon>
        <taxon>Pterygota</taxon>
        <taxon>Neoptera</taxon>
        <taxon>Endopterygota</taxon>
        <taxon>Lepidoptera</taxon>
        <taxon>Glossata</taxon>
        <taxon>Ditrysia</taxon>
        <taxon>Noctuoidea</taxon>
        <taxon>Noctuidae</taxon>
        <taxon>Amphipyrinae</taxon>
        <taxon>Spodoptera</taxon>
    </lineage>
</organism>
<keyword evidence="1" id="KW-0812">Transmembrane</keyword>
<gene>
    <name evidence="2" type="ORF">SFRICE_034336</name>
</gene>